<comment type="caution">
    <text evidence="19">The sequence shown here is derived from an EMBL/GenBank/DDBJ whole genome shotgun (WGS) entry which is preliminary data.</text>
</comment>
<feature type="transmembrane region" description="Helical" evidence="16">
    <location>
        <begin position="395"/>
        <end position="420"/>
    </location>
</feature>
<dbReference type="FunFam" id="3.80.10.10:FF:000129">
    <property type="entry name" value="Leucine-rich repeat receptor-like kinase"/>
    <property type="match status" value="1"/>
</dbReference>
<evidence type="ECO:0000256" key="7">
    <source>
        <dbReference type="ARBA" id="ARBA00022692"/>
    </source>
</evidence>
<dbReference type="SUPFAM" id="SSF56112">
    <property type="entry name" value="Protein kinase-like (PK-like)"/>
    <property type="match status" value="1"/>
</dbReference>
<protein>
    <recommendedName>
        <fullName evidence="18">Protein kinase domain-containing protein</fullName>
    </recommendedName>
</protein>
<dbReference type="SUPFAM" id="SSF52058">
    <property type="entry name" value="L domain-like"/>
    <property type="match status" value="1"/>
</dbReference>
<keyword evidence="6" id="KW-0433">Leucine-rich repeat</keyword>
<dbReference type="InterPro" id="IPR052451">
    <property type="entry name" value="Ser/Thr_kinase-like"/>
</dbReference>
<name>A0AAD8RQP4_LOLMU</name>
<dbReference type="GO" id="GO:0005886">
    <property type="term" value="C:plasma membrane"/>
    <property type="evidence" value="ECO:0007669"/>
    <property type="project" value="UniProtKB-SubCell"/>
</dbReference>
<dbReference type="InterPro" id="IPR032675">
    <property type="entry name" value="LRR_dom_sf"/>
</dbReference>
<evidence type="ECO:0000256" key="1">
    <source>
        <dbReference type="ARBA" id="ARBA00004167"/>
    </source>
</evidence>
<comment type="similarity">
    <text evidence="3">Belongs to the RLP family.</text>
</comment>
<dbReference type="GO" id="GO:0004672">
    <property type="term" value="F:protein kinase activity"/>
    <property type="evidence" value="ECO:0007669"/>
    <property type="project" value="InterPro"/>
</dbReference>
<keyword evidence="10" id="KW-0547">Nucleotide-binding</keyword>
<keyword evidence="9" id="KW-0677">Repeat</keyword>
<evidence type="ECO:0000256" key="2">
    <source>
        <dbReference type="ARBA" id="ARBA00004236"/>
    </source>
</evidence>
<dbReference type="InterPro" id="IPR013210">
    <property type="entry name" value="LRR_N_plant-typ"/>
</dbReference>
<evidence type="ECO:0000256" key="15">
    <source>
        <dbReference type="SAM" id="MobiDB-lite"/>
    </source>
</evidence>
<evidence type="ECO:0000256" key="9">
    <source>
        <dbReference type="ARBA" id="ARBA00022737"/>
    </source>
</evidence>
<dbReference type="PANTHER" id="PTHR48008">
    <property type="entry name" value="LEUCINE-RICH REPEAT RECEPTOR-LIKE PROTEIN KINASE IMK3-RELATED"/>
    <property type="match status" value="1"/>
</dbReference>
<sequence>MPLLLRPSSHRTASPLLLLLHCCFTTLLFPPLASAAHRHATGDGIVISEADRQGLQAIKHDLADPLGYLRSWNDTGLGGACSGHWTGIKCVNGNVVAITLPWRGLAGTLSARGLGQLVQLRRLSLHDNAIAGAIPSSLGFLPDLRGLYLFNNRFSGAVPPEIGRCLALQSFDASANLLTGAVPAALANSAKLIRLNLSRNALSGDLPAELAASASLLFLDLSHNTLSGPIPDAFAGASSSSSRKESITGTYQLLFLSLAHNTLDGPVPESLSRLTKLQNLDLAGNSLNGTIPENLAALPDLNTLDLSGNNLNGSIPASLANLTANLQAFNVSYNNLSGAVPAPLLQKFGADSFAGNALLCGYSASSPPCTASPSPGTSPGAQGRRGLRRFSAKELALIIAGIVIGALILLSLCCLLLCLLTKKRRSSGGSTRSGKESASKDAGAAAAAGRGEKPGASEAESGGDVGGKLVHFDGPLAFTADDLLCATAEIMGKSTYGTVYKATLEDGSLVAVKRLREKITKGHKEFEAEAAALGKVRHQNLLSLRAYYLGPKGEKLLVFDYMPKGSLSAFLHGEIPSNFFILRI</sequence>
<feature type="compositionally biased region" description="Low complexity" evidence="15">
    <location>
        <begin position="440"/>
        <end position="449"/>
    </location>
</feature>
<evidence type="ECO:0000256" key="17">
    <source>
        <dbReference type="SAM" id="SignalP"/>
    </source>
</evidence>
<keyword evidence="4" id="KW-1003">Cell membrane</keyword>
<keyword evidence="8 17" id="KW-0732">Signal</keyword>
<evidence type="ECO:0000256" key="3">
    <source>
        <dbReference type="ARBA" id="ARBA00009592"/>
    </source>
</evidence>
<keyword evidence="11" id="KW-0067">ATP-binding</keyword>
<dbReference type="Pfam" id="PF08263">
    <property type="entry name" value="LRRNT_2"/>
    <property type="match status" value="1"/>
</dbReference>
<feature type="chain" id="PRO_5041962251" description="Protein kinase domain-containing protein" evidence="17">
    <location>
        <begin position="36"/>
        <end position="584"/>
    </location>
</feature>
<feature type="signal peptide" evidence="17">
    <location>
        <begin position="1"/>
        <end position="35"/>
    </location>
</feature>
<keyword evidence="5" id="KW-0597">Phosphoprotein</keyword>
<comment type="subcellular location">
    <subcellularLocation>
        <location evidence="2">Cell membrane</location>
    </subcellularLocation>
    <subcellularLocation>
        <location evidence="1">Membrane</location>
        <topology evidence="1">Single-pass membrane protein</topology>
    </subcellularLocation>
</comment>
<keyword evidence="14" id="KW-0675">Receptor</keyword>
<dbReference type="FunFam" id="3.30.200.20:FF:000486">
    <property type="entry name" value="Leucine-rich repeat receptor-like protein kinase"/>
    <property type="match status" value="1"/>
</dbReference>
<dbReference type="InterPro" id="IPR011009">
    <property type="entry name" value="Kinase-like_dom_sf"/>
</dbReference>
<dbReference type="Proteomes" id="UP001231189">
    <property type="component" value="Unassembled WGS sequence"/>
</dbReference>
<dbReference type="FunFam" id="3.80.10.10:FF:000213">
    <property type="entry name" value="Tyrosine-sulfated glycopeptide receptor 1"/>
    <property type="match status" value="1"/>
</dbReference>
<feature type="domain" description="Protein kinase" evidence="18">
    <location>
        <begin position="485"/>
        <end position="584"/>
    </location>
</feature>
<evidence type="ECO:0000313" key="19">
    <source>
        <dbReference type="EMBL" id="KAK1629379.1"/>
    </source>
</evidence>
<evidence type="ECO:0000256" key="13">
    <source>
        <dbReference type="ARBA" id="ARBA00023136"/>
    </source>
</evidence>
<dbReference type="Gene3D" id="3.80.10.10">
    <property type="entry name" value="Ribonuclease Inhibitor"/>
    <property type="match status" value="3"/>
</dbReference>
<proteinExistence type="inferred from homology"/>
<evidence type="ECO:0000256" key="4">
    <source>
        <dbReference type="ARBA" id="ARBA00022475"/>
    </source>
</evidence>
<accession>A0AAD8RQP4</accession>
<gene>
    <name evidence="19" type="ORF">QYE76_003694</name>
</gene>
<reference evidence="19" key="1">
    <citation type="submission" date="2023-07" db="EMBL/GenBank/DDBJ databases">
        <title>A chromosome-level genome assembly of Lolium multiflorum.</title>
        <authorList>
            <person name="Chen Y."/>
            <person name="Copetti D."/>
            <person name="Kolliker R."/>
            <person name="Studer B."/>
        </authorList>
    </citation>
    <scope>NUCLEOTIDE SEQUENCE</scope>
    <source>
        <strain evidence="19">02402/16</strain>
        <tissue evidence="19">Leaf</tissue>
    </source>
</reference>
<dbReference type="EMBL" id="JAUUTY010000005">
    <property type="protein sequence ID" value="KAK1629379.1"/>
    <property type="molecule type" value="Genomic_DNA"/>
</dbReference>
<keyword evidence="20" id="KW-1185">Reference proteome</keyword>
<dbReference type="PROSITE" id="PS50011">
    <property type="entry name" value="PROTEIN_KINASE_DOM"/>
    <property type="match status" value="1"/>
</dbReference>
<evidence type="ECO:0000256" key="6">
    <source>
        <dbReference type="ARBA" id="ARBA00022614"/>
    </source>
</evidence>
<dbReference type="PRINTS" id="PR00019">
    <property type="entry name" value="LEURICHRPT"/>
</dbReference>
<evidence type="ECO:0000256" key="14">
    <source>
        <dbReference type="ARBA" id="ARBA00023170"/>
    </source>
</evidence>
<dbReference type="Pfam" id="PF00560">
    <property type="entry name" value="LRR_1"/>
    <property type="match status" value="4"/>
</dbReference>
<evidence type="ECO:0000259" key="18">
    <source>
        <dbReference type="PROSITE" id="PS50011"/>
    </source>
</evidence>
<evidence type="ECO:0000256" key="10">
    <source>
        <dbReference type="ARBA" id="ARBA00022741"/>
    </source>
</evidence>
<organism evidence="19 20">
    <name type="scientific">Lolium multiflorum</name>
    <name type="common">Italian ryegrass</name>
    <name type="synonym">Lolium perenne subsp. multiflorum</name>
    <dbReference type="NCBI Taxonomy" id="4521"/>
    <lineage>
        <taxon>Eukaryota</taxon>
        <taxon>Viridiplantae</taxon>
        <taxon>Streptophyta</taxon>
        <taxon>Embryophyta</taxon>
        <taxon>Tracheophyta</taxon>
        <taxon>Spermatophyta</taxon>
        <taxon>Magnoliopsida</taxon>
        <taxon>Liliopsida</taxon>
        <taxon>Poales</taxon>
        <taxon>Poaceae</taxon>
        <taxon>BOP clade</taxon>
        <taxon>Pooideae</taxon>
        <taxon>Poodae</taxon>
        <taxon>Poeae</taxon>
        <taxon>Poeae Chloroplast Group 2 (Poeae type)</taxon>
        <taxon>Loliodinae</taxon>
        <taxon>Loliinae</taxon>
        <taxon>Lolium</taxon>
    </lineage>
</organism>
<evidence type="ECO:0000313" key="20">
    <source>
        <dbReference type="Proteomes" id="UP001231189"/>
    </source>
</evidence>
<evidence type="ECO:0000256" key="11">
    <source>
        <dbReference type="ARBA" id="ARBA00022840"/>
    </source>
</evidence>
<keyword evidence="12 16" id="KW-1133">Transmembrane helix</keyword>
<dbReference type="PANTHER" id="PTHR48008:SF6">
    <property type="entry name" value="LEUCINE-RICH REPEAT RECEPTOR-LIKE PROTEIN KINASE IMK3-RELATED"/>
    <property type="match status" value="1"/>
</dbReference>
<dbReference type="InterPro" id="IPR001245">
    <property type="entry name" value="Ser-Thr/Tyr_kinase_cat_dom"/>
</dbReference>
<evidence type="ECO:0000256" key="8">
    <source>
        <dbReference type="ARBA" id="ARBA00022729"/>
    </source>
</evidence>
<evidence type="ECO:0000256" key="16">
    <source>
        <dbReference type="SAM" id="Phobius"/>
    </source>
</evidence>
<dbReference type="InterPro" id="IPR000719">
    <property type="entry name" value="Prot_kinase_dom"/>
</dbReference>
<feature type="region of interest" description="Disordered" evidence="15">
    <location>
        <begin position="425"/>
        <end position="462"/>
    </location>
</feature>
<keyword evidence="7 16" id="KW-0812">Transmembrane</keyword>
<dbReference type="InterPro" id="IPR001611">
    <property type="entry name" value="Leu-rich_rpt"/>
</dbReference>
<keyword evidence="13 16" id="KW-0472">Membrane</keyword>
<dbReference type="Pfam" id="PF07714">
    <property type="entry name" value="PK_Tyr_Ser-Thr"/>
    <property type="match status" value="1"/>
</dbReference>
<evidence type="ECO:0000256" key="12">
    <source>
        <dbReference type="ARBA" id="ARBA00022989"/>
    </source>
</evidence>
<dbReference type="AlphaFoldDB" id="A0AAD8RQP4"/>
<dbReference type="GO" id="GO:0005524">
    <property type="term" value="F:ATP binding"/>
    <property type="evidence" value="ECO:0007669"/>
    <property type="project" value="UniProtKB-KW"/>
</dbReference>
<dbReference type="Gene3D" id="3.30.200.20">
    <property type="entry name" value="Phosphorylase Kinase, domain 1"/>
    <property type="match status" value="1"/>
</dbReference>
<evidence type="ECO:0000256" key="5">
    <source>
        <dbReference type="ARBA" id="ARBA00022553"/>
    </source>
</evidence>